<evidence type="ECO:0000313" key="6">
    <source>
        <dbReference type="EMBL" id="KAK3052387.1"/>
    </source>
</evidence>
<evidence type="ECO:0000259" key="5">
    <source>
        <dbReference type="Pfam" id="PF01494"/>
    </source>
</evidence>
<dbReference type="Gene3D" id="3.50.50.60">
    <property type="entry name" value="FAD/NAD(P)-binding domain"/>
    <property type="match status" value="1"/>
</dbReference>
<dbReference type="InterPro" id="IPR002938">
    <property type="entry name" value="FAD-bd"/>
</dbReference>
<keyword evidence="3" id="KW-0560">Oxidoreductase</keyword>
<keyword evidence="1" id="KW-0285">Flavoprotein</keyword>
<protein>
    <recommendedName>
        <fullName evidence="5">FAD-binding domain-containing protein</fullName>
    </recommendedName>
</protein>
<dbReference type="Pfam" id="PF01494">
    <property type="entry name" value="FAD_binding_3"/>
    <property type="match status" value="1"/>
</dbReference>
<proteinExistence type="predicted"/>
<dbReference type="GO" id="GO:0071949">
    <property type="term" value="F:FAD binding"/>
    <property type="evidence" value="ECO:0007669"/>
    <property type="project" value="InterPro"/>
</dbReference>
<reference evidence="6" key="1">
    <citation type="submission" date="2023-04" db="EMBL/GenBank/DDBJ databases">
        <title>Black Yeasts Isolated from many extreme environments.</title>
        <authorList>
            <person name="Coleine C."/>
            <person name="Stajich J.E."/>
            <person name="Selbmann L."/>
        </authorList>
    </citation>
    <scope>NUCLEOTIDE SEQUENCE</scope>
    <source>
        <strain evidence="6">CCFEE 5312</strain>
    </source>
</reference>
<organism evidence="6 7">
    <name type="scientific">Extremus antarcticus</name>
    <dbReference type="NCBI Taxonomy" id="702011"/>
    <lineage>
        <taxon>Eukaryota</taxon>
        <taxon>Fungi</taxon>
        <taxon>Dikarya</taxon>
        <taxon>Ascomycota</taxon>
        <taxon>Pezizomycotina</taxon>
        <taxon>Dothideomycetes</taxon>
        <taxon>Dothideomycetidae</taxon>
        <taxon>Mycosphaerellales</taxon>
        <taxon>Extremaceae</taxon>
        <taxon>Extremus</taxon>
    </lineage>
</organism>
<evidence type="ECO:0000256" key="3">
    <source>
        <dbReference type="ARBA" id="ARBA00023002"/>
    </source>
</evidence>
<sequence>MALRIAIIGAGPAGCALARLLQQSSQDISVNIFESEASINFRSQGGTLDLHTKTGQACLKAAGLFAEFEKHARYDGEAMNVCDKHLLSYISRGGGKPGATTGRPEIDRPILRKLLYDSLAPGTVQWSHKLTHITPPASASNDKPTLNFSDATDATDFDLIVGADGAWSRVRPFLSEAKPFYSGIAGHAFHITDAEARHPELYKLVNRGSLFSFSDEKSIMGQYMGDGSLNVATWAVRPETWQKESGYDVRDPVAVKAMVRQEYEDWDPRLVGLTQAADEGEGGVVARDLFMLPIGHRWEHRRGVTLVGDAAHVTTPFAGEGVNIAMEDAMKLAEAIVSAASSSNSETERRTKLDEKVEEFEQDMFKRATEVQQLTYDMMESMFLTPGAPRNGIETYIIRAVEGEIGWWLTKLVLTPIVYTYFLVFKLIW</sequence>
<evidence type="ECO:0000313" key="7">
    <source>
        <dbReference type="Proteomes" id="UP001271007"/>
    </source>
</evidence>
<name>A0AAJ0GBM7_9PEZI</name>
<evidence type="ECO:0000256" key="4">
    <source>
        <dbReference type="ARBA" id="ARBA00023033"/>
    </source>
</evidence>
<dbReference type="GO" id="GO:0004497">
    <property type="term" value="F:monooxygenase activity"/>
    <property type="evidence" value="ECO:0007669"/>
    <property type="project" value="UniProtKB-KW"/>
</dbReference>
<accession>A0AAJ0GBM7</accession>
<dbReference type="InterPro" id="IPR036188">
    <property type="entry name" value="FAD/NAD-bd_sf"/>
</dbReference>
<dbReference type="PANTHER" id="PTHR46972">
    <property type="entry name" value="MONOOXYGENASE ASQM-RELATED"/>
    <property type="match status" value="1"/>
</dbReference>
<comment type="caution">
    <text evidence="6">The sequence shown here is derived from an EMBL/GenBank/DDBJ whole genome shotgun (WGS) entry which is preliminary data.</text>
</comment>
<keyword evidence="2" id="KW-0274">FAD</keyword>
<keyword evidence="4" id="KW-0503">Monooxygenase</keyword>
<dbReference type="PRINTS" id="PR00420">
    <property type="entry name" value="RNGMNOXGNASE"/>
</dbReference>
<dbReference type="PANTHER" id="PTHR46972:SF1">
    <property type="entry name" value="FAD DEPENDENT OXIDOREDUCTASE DOMAIN-CONTAINING PROTEIN"/>
    <property type="match status" value="1"/>
</dbReference>
<dbReference type="Proteomes" id="UP001271007">
    <property type="component" value="Unassembled WGS sequence"/>
</dbReference>
<dbReference type="SUPFAM" id="SSF51905">
    <property type="entry name" value="FAD/NAD(P)-binding domain"/>
    <property type="match status" value="1"/>
</dbReference>
<dbReference type="AlphaFoldDB" id="A0AAJ0GBM7"/>
<feature type="domain" description="FAD-binding" evidence="5">
    <location>
        <begin position="5"/>
        <end position="339"/>
    </location>
</feature>
<evidence type="ECO:0000256" key="2">
    <source>
        <dbReference type="ARBA" id="ARBA00022827"/>
    </source>
</evidence>
<gene>
    <name evidence="6" type="ORF">LTR09_006597</name>
</gene>
<keyword evidence="7" id="KW-1185">Reference proteome</keyword>
<evidence type="ECO:0000256" key="1">
    <source>
        <dbReference type="ARBA" id="ARBA00022630"/>
    </source>
</evidence>
<dbReference type="EMBL" id="JAWDJX010000021">
    <property type="protein sequence ID" value="KAK3052387.1"/>
    <property type="molecule type" value="Genomic_DNA"/>
</dbReference>